<dbReference type="InterPro" id="IPR027417">
    <property type="entry name" value="P-loop_NTPase"/>
</dbReference>
<gene>
    <name evidence="2" type="ORF">MAR_017011</name>
</gene>
<feature type="compositionally biased region" description="Basic and acidic residues" evidence="1">
    <location>
        <begin position="472"/>
        <end position="493"/>
    </location>
</feature>
<evidence type="ECO:0000313" key="3">
    <source>
        <dbReference type="Proteomes" id="UP001164746"/>
    </source>
</evidence>
<dbReference type="SUPFAM" id="SSF52540">
    <property type="entry name" value="P-loop containing nucleoside triphosphate hydrolases"/>
    <property type="match status" value="1"/>
</dbReference>
<evidence type="ECO:0000313" key="2">
    <source>
        <dbReference type="EMBL" id="WAR07053.1"/>
    </source>
</evidence>
<reference evidence="2" key="1">
    <citation type="submission" date="2022-11" db="EMBL/GenBank/DDBJ databases">
        <title>Centuries of genome instability and evolution in soft-shell clam transmissible cancer (bioRxiv).</title>
        <authorList>
            <person name="Hart S.F.M."/>
            <person name="Yonemitsu M.A."/>
            <person name="Giersch R.M."/>
            <person name="Beal B.F."/>
            <person name="Arriagada G."/>
            <person name="Davis B.W."/>
            <person name="Ostrander E.A."/>
            <person name="Goff S.P."/>
            <person name="Metzger M.J."/>
        </authorList>
    </citation>
    <scope>NUCLEOTIDE SEQUENCE</scope>
    <source>
        <strain evidence="2">MELC-2E11</strain>
        <tissue evidence="2">Siphon/mantle</tissue>
    </source>
</reference>
<dbReference type="Proteomes" id="UP001164746">
    <property type="component" value="Chromosome 6"/>
</dbReference>
<evidence type="ECO:0000256" key="1">
    <source>
        <dbReference type="SAM" id="MobiDB-lite"/>
    </source>
</evidence>
<proteinExistence type="predicted"/>
<keyword evidence="3" id="KW-1185">Reference proteome</keyword>
<dbReference type="EMBL" id="CP111017">
    <property type="protein sequence ID" value="WAR07053.1"/>
    <property type="molecule type" value="Genomic_DNA"/>
</dbReference>
<dbReference type="Gene3D" id="3.40.50.300">
    <property type="entry name" value="P-loop containing nucleotide triphosphate hydrolases"/>
    <property type="match status" value="1"/>
</dbReference>
<name>A0ABY7EAJ3_MYAAR</name>
<protein>
    <submittedName>
        <fullName evidence="2">Uncharacterized protein</fullName>
    </submittedName>
</protein>
<accession>A0ABY7EAJ3</accession>
<organism evidence="2 3">
    <name type="scientific">Mya arenaria</name>
    <name type="common">Soft-shell clam</name>
    <dbReference type="NCBI Taxonomy" id="6604"/>
    <lineage>
        <taxon>Eukaryota</taxon>
        <taxon>Metazoa</taxon>
        <taxon>Spiralia</taxon>
        <taxon>Lophotrochozoa</taxon>
        <taxon>Mollusca</taxon>
        <taxon>Bivalvia</taxon>
        <taxon>Autobranchia</taxon>
        <taxon>Heteroconchia</taxon>
        <taxon>Euheterodonta</taxon>
        <taxon>Imparidentia</taxon>
        <taxon>Neoheterodontei</taxon>
        <taxon>Myida</taxon>
        <taxon>Myoidea</taxon>
        <taxon>Myidae</taxon>
        <taxon>Mya</taxon>
    </lineage>
</organism>
<sequence length="633" mass="72110">MGNVPSSSYTLEGRDDDLKSLVSYSKLKAGYRLIQIYGHEKVGMSRVLKELFRQIQSDDGCRRKLLYQDFERDVNSNFSQKSWVKQMCNSFETDFKALENTLKQQQVCEFFKEWFIDVVDEQDENVLLFLDNVDSFMKSPLKDNFLDFLNMSLSECSRLQIVLTTSIKLKLTQKTVIDHEVRPLGDDAVMCLLHEVTNNYYKDCKLEDREMHNDYLEGVARLCEGRPQIAITAGVLLVEDNYFFKPRELLELMISCRRDVLSPFNCPPGERMEYFTENFKQLDEEKQTRFKRLSRFGPEATTAEDSTFAILNRENDSNARVKLFVKKLFDYNLMKRHPEDQTFELHGVVRENVLAPTESDSDEGVLIARTNAMTLGMNLTDAQLRDPRLLEAALKAAGNYNDSTLKKTKASLPVDLNKKDVQVVDGERDDCSTIYAREAKEHEEKAQQRYADNSWGKLALVETTCTRATSGGREEIVSQRQEKSSVLDEHDQSLDTNTLEDLKYDSRRTISADDKVAPFFNSSSSNQAGAGSHADCSLQPPSYQTMDPMRPVHAFHHVKPAGVPTGLCPPPPYECYARAPPLSQVCPLPTTSCVAVVRPEITSIDSRIGPPALSPDKDVDRIPRQNLWIKDRH</sequence>
<feature type="region of interest" description="Disordered" evidence="1">
    <location>
        <begin position="471"/>
        <end position="494"/>
    </location>
</feature>